<dbReference type="InterPro" id="IPR018105">
    <property type="entry name" value="Translational_control_tumour_p"/>
</dbReference>
<proteinExistence type="inferred from homology"/>
<feature type="domain" description="TCTP" evidence="3">
    <location>
        <begin position="1"/>
        <end position="176"/>
    </location>
</feature>
<dbReference type="RefSeq" id="XP_022665777.1">
    <property type="nucleotide sequence ID" value="XM_022810042.1"/>
</dbReference>
<dbReference type="GeneID" id="111252342"/>
<evidence type="ECO:0000313" key="5">
    <source>
        <dbReference type="Proteomes" id="UP000594260"/>
    </source>
</evidence>
<comment type="similarity">
    <text evidence="2">Belongs to the TCTP family.</text>
</comment>
<dbReference type="SUPFAM" id="SSF51316">
    <property type="entry name" value="Mss4-like"/>
    <property type="match status" value="1"/>
</dbReference>
<dbReference type="GO" id="GO:0005509">
    <property type="term" value="F:calcium ion binding"/>
    <property type="evidence" value="ECO:0007669"/>
    <property type="project" value="TreeGrafter"/>
</dbReference>
<dbReference type="InterPro" id="IPR011057">
    <property type="entry name" value="Mss4-like_sf"/>
</dbReference>
<evidence type="ECO:0000256" key="2">
    <source>
        <dbReference type="PROSITE-ProRule" id="PRU01133"/>
    </source>
</evidence>
<dbReference type="FunCoup" id="A0A7M7KI84">
    <property type="interactions" value="1338"/>
</dbReference>
<evidence type="ECO:0000259" key="3">
    <source>
        <dbReference type="PROSITE" id="PS51797"/>
    </source>
</evidence>
<dbReference type="CTD" id="41341"/>
<dbReference type="InterPro" id="IPR034737">
    <property type="entry name" value="TCTP"/>
</dbReference>
<name>A0A7M7KI84_VARDE</name>
<organism evidence="4 5">
    <name type="scientific">Varroa destructor</name>
    <name type="common">Honeybee mite</name>
    <dbReference type="NCBI Taxonomy" id="109461"/>
    <lineage>
        <taxon>Eukaryota</taxon>
        <taxon>Metazoa</taxon>
        <taxon>Ecdysozoa</taxon>
        <taxon>Arthropoda</taxon>
        <taxon>Chelicerata</taxon>
        <taxon>Arachnida</taxon>
        <taxon>Acari</taxon>
        <taxon>Parasitiformes</taxon>
        <taxon>Mesostigmata</taxon>
        <taxon>Gamasina</taxon>
        <taxon>Dermanyssoidea</taxon>
        <taxon>Varroidae</taxon>
        <taxon>Varroa</taxon>
    </lineage>
</organism>
<sequence>MLIYKDIVSGDEMFTDTVRVTLVENCVYEVTCKHVVRKEGEIVLAGSNPSAEGEGADEGTDEHTEAGLDVVLNQRLQETSFDKNGYKMYLKTYTKALQDKWNKLEYSEAKIAELKTQCLAGAKYIISKIDKDCQYFLGESMNPDGCVAVLTYRDGADGNEEAIMMFLKAGVEEEKC</sequence>
<protein>
    <recommendedName>
        <fullName evidence="1">Translationally-controlled tumor protein homolog</fullName>
    </recommendedName>
</protein>
<dbReference type="InterPro" id="IPR018103">
    <property type="entry name" value="Translation_control_tumour_CS"/>
</dbReference>
<dbReference type="PANTHER" id="PTHR11991">
    <property type="entry name" value="TRANSLATIONALLY CONTROLLED TUMOR PROTEIN-RELATED"/>
    <property type="match status" value="1"/>
</dbReference>
<reference evidence="4" key="1">
    <citation type="submission" date="2021-01" db="UniProtKB">
        <authorList>
            <consortium name="EnsemblMetazoa"/>
        </authorList>
    </citation>
    <scope>IDENTIFICATION</scope>
</reference>
<evidence type="ECO:0000313" key="4">
    <source>
        <dbReference type="EnsemblMetazoa" id="XP_022665777"/>
    </source>
</evidence>
<dbReference type="PANTHER" id="PTHR11991:SF0">
    <property type="entry name" value="TRANSLATIONALLY-CONTROLLED TUMOR PROTEIN"/>
    <property type="match status" value="1"/>
</dbReference>
<dbReference type="KEGG" id="vde:111252342"/>
<dbReference type="AlphaFoldDB" id="A0A7M7KI84"/>
<dbReference type="EnsemblMetazoa" id="XM_022810042">
    <property type="protein sequence ID" value="XP_022665777"/>
    <property type="gene ID" value="LOC111252342"/>
</dbReference>
<dbReference type="Proteomes" id="UP000594260">
    <property type="component" value="Unplaced"/>
</dbReference>
<dbReference type="GO" id="GO:0005737">
    <property type="term" value="C:cytoplasm"/>
    <property type="evidence" value="ECO:0007669"/>
    <property type="project" value="TreeGrafter"/>
</dbReference>
<dbReference type="Pfam" id="PF00838">
    <property type="entry name" value="TCTP"/>
    <property type="match status" value="1"/>
</dbReference>
<accession>A0A7M7KI84</accession>
<dbReference type="OrthoDB" id="10248936at2759"/>
<dbReference type="PRINTS" id="PR01653">
    <property type="entry name" value="TCTPROTEIN"/>
</dbReference>
<dbReference type="Gene3D" id="2.170.150.10">
    <property type="entry name" value="Metal Binding Protein, Guanine Nucleotide Exchange Factor, Chain A"/>
    <property type="match status" value="1"/>
</dbReference>
<dbReference type="PROSITE" id="PS01002">
    <property type="entry name" value="TCTP_1"/>
    <property type="match status" value="1"/>
</dbReference>
<keyword evidence="5" id="KW-1185">Reference proteome</keyword>
<dbReference type="InParanoid" id="A0A7M7KI84"/>
<evidence type="ECO:0000256" key="1">
    <source>
        <dbReference type="ARBA" id="ARBA00014759"/>
    </source>
</evidence>
<dbReference type="OMA" id="PYATVWA"/>
<dbReference type="InterPro" id="IPR011323">
    <property type="entry name" value="Mss4/transl-control_tumour"/>
</dbReference>
<dbReference type="PROSITE" id="PS51797">
    <property type="entry name" value="TCTP_3"/>
    <property type="match status" value="1"/>
</dbReference>